<dbReference type="EMBL" id="HBUE01309707">
    <property type="protein sequence ID" value="CAG6582714.1"/>
    <property type="molecule type" value="Transcribed_RNA"/>
</dbReference>
<protein>
    <submittedName>
        <fullName evidence="1">(northern house mosquito) hypothetical protein</fullName>
    </submittedName>
</protein>
<organism evidence="1">
    <name type="scientific">Culex pipiens</name>
    <name type="common">House mosquito</name>
    <dbReference type="NCBI Taxonomy" id="7175"/>
    <lineage>
        <taxon>Eukaryota</taxon>
        <taxon>Metazoa</taxon>
        <taxon>Ecdysozoa</taxon>
        <taxon>Arthropoda</taxon>
        <taxon>Hexapoda</taxon>
        <taxon>Insecta</taxon>
        <taxon>Pterygota</taxon>
        <taxon>Neoptera</taxon>
        <taxon>Endopterygota</taxon>
        <taxon>Diptera</taxon>
        <taxon>Nematocera</taxon>
        <taxon>Culicoidea</taxon>
        <taxon>Culicidae</taxon>
        <taxon>Culicinae</taxon>
        <taxon>Culicini</taxon>
        <taxon>Culex</taxon>
        <taxon>Culex</taxon>
    </lineage>
</organism>
<dbReference type="EMBL" id="HBUE01203490">
    <property type="protein sequence ID" value="CAG6530873.1"/>
    <property type="molecule type" value="Transcribed_RNA"/>
</dbReference>
<accession>A0A8D8NZ12</accession>
<sequence>MVAPSVLLLLLHRLNEGGGRLRSRKVVTTREFRFQVARILLRKRSQFGEVGVEEVVRVEFGFGSGRFRSCCRRASSRVQDLRDLRRLLNGVQPLVVHFRQGGDRSLVSCGTCSGLRVDGLSNIRWW</sequence>
<name>A0A8D8NZ12_CULPI</name>
<dbReference type="AlphaFoldDB" id="A0A8D8NZ12"/>
<reference evidence="1" key="1">
    <citation type="submission" date="2021-05" db="EMBL/GenBank/DDBJ databases">
        <authorList>
            <person name="Alioto T."/>
            <person name="Alioto T."/>
            <person name="Gomez Garrido J."/>
        </authorList>
    </citation>
    <scope>NUCLEOTIDE SEQUENCE</scope>
</reference>
<proteinExistence type="predicted"/>
<evidence type="ECO:0000313" key="1">
    <source>
        <dbReference type="EMBL" id="CAG6582714.1"/>
    </source>
</evidence>